<feature type="compositionally biased region" description="Acidic residues" evidence="6">
    <location>
        <begin position="116"/>
        <end position="129"/>
    </location>
</feature>
<dbReference type="PANTHER" id="PTHR47338">
    <property type="entry name" value="ZN(II)2CYS6 TRANSCRIPTION FACTOR (EUROFUNG)-RELATED"/>
    <property type="match status" value="1"/>
</dbReference>
<organism evidence="8 9">
    <name type="scientific">Trematosphaeria pertusa</name>
    <dbReference type="NCBI Taxonomy" id="390896"/>
    <lineage>
        <taxon>Eukaryota</taxon>
        <taxon>Fungi</taxon>
        <taxon>Dikarya</taxon>
        <taxon>Ascomycota</taxon>
        <taxon>Pezizomycotina</taxon>
        <taxon>Dothideomycetes</taxon>
        <taxon>Pleosporomycetidae</taxon>
        <taxon>Pleosporales</taxon>
        <taxon>Massarineae</taxon>
        <taxon>Trematosphaeriaceae</taxon>
        <taxon>Trematosphaeria</taxon>
    </lineage>
</organism>
<evidence type="ECO:0000256" key="4">
    <source>
        <dbReference type="ARBA" id="ARBA00023163"/>
    </source>
</evidence>
<keyword evidence="4" id="KW-0804">Transcription</keyword>
<evidence type="ECO:0000259" key="7">
    <source>
        <dbReference type="PROSITE" id="PS50048"/>
    </source>
</evidence>
<dbReference type="Gene3D" id="4.10.240.10">
    <property type="entry name" value="Zn(2)-C6 fungal-type DNA-binding domain"/>
    <property type="match status" value="1"/>
</dbReference>
<evidence type="ECO:0000313" key="9">
    <source>
        <dbReference type="Proteomes" id="UP000800094"/>
    </source>
</evidence>
<feature type="compositionally biased region" description="Basic and acidic residues" evidence="6">
    <location>
        <begin position="86"/>
        <end position="115"/>
    </location>
</feature>
<feature type="compositionally biased region" description="Polar residues" evidence="6">
    <location>
        <begin position="58"/>
        <end position="71"/>
    </location>
</feature>
<dbReference type="SMART" id="SM00066">
    <property type="entry name" value="GAL4"/>
    <property type="match status" value="1"/>
</dbReference>
<dbReference type="Proteomes" id="UP000800094">
    <property type="component" value="Unassembled WGS sequence"/>
</dbReference>
<keyword evidence="5" id="KW-0539">Nucleus</keyword>
<dbReference type="GO" id="GO:0005634">
    <property type="term" value="C:nucleus"/>
    <property type="evidence" value="ECO:0007669"/>
    <property type="project" value="UniProtKB-SubCell"/>
</dbReference>
<feature type="compositionally biased region" description="Basic and acidic residues" evidence="6">
    <location>
        <begin position="130"/>
        <end position="140"/>
    </location>
</feature>
<dbReference type="RefSeq" id="XP_033689357.1">
    <property type="nucleotide sequence ID" value="XM_033826477.1"/>
</dbReference>
<evidence type="ECO:0000256" key="3">
    <source>
        <dbReference type="ARBA" id="ARBA00023015"/>
    </source>
</evidence>
<feature type="region of interest" description="Disordered" evidence="6">
    <location>
        <begin position="55"/>
        <end position="192"/>
    </location>
</feature>
<reference evidence="8" key="1">
    <citation type="journal article" date="2020" name="Stud. Mycol.">
        <title>101 Dothideomycetes genomes: a test case for predicting lifestyles and emergence of pathogens.</title>
        <authorList>
            <person name="Haridas S."/>
            <person name="Albert R."/>
            <person name="Binder M."/>
            <person name="Bloem J."/>
            <person name="Labutti K."/>
            <person name="Salamov A."/>
            <person name="Andreopoulos B."/>
            <person name="Baker S."/>
            <person name="Barry K."/>
            <person name="Bills G."/>
            <person name="Bluhm B."/>
            <person name="Cannon C."/>
            <person name="Castanera R."/>
            <person name="Culley D."/>
            <person name="Daum C."/>
            <person name="Ezra D."/>
            <person name="Gonzalez J."/>
            <person name="Henrissat B."/>
            <person name="Kuo A."/>
            <person name="Liang C."/>
            <person name="Lipzen A."/>
            <person name="Lutzoni F."/>
            <person name="Magnuson J."/>
            <person name="Mondo S."/>
            <person name="Nolan M."/>
            <person name="Ohm R."/>
            <person name="Pangilinan J."/>
            <person name="Park H.-J."/>
            <person name="Ramirez L."/>
            <person name="Alfaro M."/>
            <person name="Sun H."/>
            <person name="Tritt A."/>
            <person name="Yoshinaga Y."/>
            <person name="Zwiers L.-H."/>
            <person name="Turgeon B."/>
            <person name="Goodwin S."/>
            <person name="Spatafora J."/>
            <person name="Crous P."/>
            <person name="Grigoriev I."/>
        </authorList>
    </citation>
    <scope>NUCLEOTIDE SEQUENCE</scope>
    <source>
        <strain evidence="8">CBS 122368</strain>
    </source>
</reference>
<dbReference type="GO" id="GO:0000981">
    <property type="term" value="F:DNA-binding transcription factor activity, RNA polymerase II-specific"/>
    <property type="evidence" value="ECO:0007669"/>
    <property type="project" value="InterPro"/>
</dbReference>
<feature type="compositionally biased region" description="Basic residues" evidence="6">
    <location>
        <begin position="154"/>
        <end position="164"/>
    </location>
</feature>
<dbReference type="Pfam" id="PF00172">
    <property type="entry name" value="Zn_clus"/>
    <property type="match status" value="1"/>
</dbReference>
<keyword evidence="9" id="KW-1185">Reference proteome</keyword>
<dbReference type="SUPFAM" id="SSF57701">
    <property type="entry name" value="Zn2/Cys6 DNA-binding domain"/>
    <property type="match status" value="1"/>
</dbReference>
<dbReference type="OrthoDB" id="4356994at2759"/>
<feature type="domain" description="Zn(2)-C6 fungal-type" evidence="7">
    <location>
        <begin position="24"/>
        <end position="54"/>
    </location>
</feature>
<evidence type="ECO:0000256" key="2">
    <source>
        <dbReference type="ARBA" id="ARBA00022723"/>
    </source>
</evidence>
<dbReference type="AlphaFoldDB" id="A0A6A6IYU4"/>
<dbReference type="GO" id="GO:0008270">
    <property type="term" value="F:zinc ion binding"/>
    <property type="evidence" value="ECO:0007669"/>
    <property type="project" value="InterPro"/>
</dbReference>
<keyword evidence="2" id="KW-0479">Metal-binding</keyword>
<accession>A0A6A6IYU4</accession>
<evidence type="ECO:0000256" key="6">
    <source>
        <dbReference type="SAM" id="MobiDB-lite"/>
    </source>
</evidence>
<dbReference type="PROSITE" id="PS00463">
    <property type="entry name" value="ZN2_CY6_FUNGAL_1"/>
    <property type="match status" value="1"/>
</dbReference>
<dbReference type="PANTHER" id="PTHR47338:SF5">
    <property type="entry name" value="ZN(II)2CYS6 TRANSCRIPTION FACTOR (EUROFUNG)"/>
    <property type="match status" value="1"/>
</dbReference>
<protein>
    <recommendedName>
        <fullName evidence="7">Zn(2)-C6 fungal-type domain-containing protein</fullName>
    </recommendedName>
</protein>
<dbReference type="GeneID" id="54579807"/>
<name>A0A6A6IYU4_9PLEO</name>
<dbReference type="CDD" id="cd00067">
    <property type="entry name" value="GAL4"/>
    <property type="match status" value="1"/>
</dbReference>
<dbReference type="InterPro" id="IPR050815">
    <property type="entry name" value="TF_fung"/>
</dbReference>
<evidence type="ECO:0000256" key="1">
    <source>
        <dbReference type="ARBA" id="ARBA00004123"/>
    </source>
</evidence>
<sequence length="315" mass="34307">MDTLLVPKLPAHKRFSPKAKDPNVCDSCRAGKRRCSGERPVCDRCQSSGRACVYPGGTANTRATRASTVSSEDAFDPPLPRGSRGVRHELGQELDRKLKVQKEVEDTRVREGIEERDGDGDGDGDVDMDMDMREEPKAETEAEQNTIAVAAAAPKRRGRPRKKAPATATIAVRSKPSGNTAPPDPPSNEPSASALLALRSSAPAPRYIHFNDLDLTALPADLAAEWSAIKRKVFAAVNFVEGGEVLWDTTGVKERELQQLILEVRGLQEERKAAVQELGLGLERLAEMLLQVHDFYECLRTCLMSLGALGEVVDA</sequence>
<comment type="subcellular location">
    <subcellularLocation>
        <location evidence="1">Nucleus</location>
    </subcellularLocation>
</comment>
<dbReference type="InterPro" id="IPR036864">
    <property type="entry name" value="Zn2-C6_fun-type_DNA-bd_sf"/>
</dbReference>
<evidence type="ECO:0000256" key="5">
    <source>
        <dbReference type="ARBA" id="ARBA00023242"/>
    </source>
</evidence>
<evidence type="ECO:0000313" key="8">
    <source>
        <dbReference type="EMBL" id="KAF2254353.1"/>
    </source>
</evidence>
<dbReference type="InterPro" id="IPR001138">
    <property type="entry name" value="Zn2Cys6_DnaBD"/>
</dbReference>
<dbReference type="PROSITE" id="PS50048">
    <property type="entry name" value="ZN2_CY6_FUNGAL_2"/>
    <property type="match status" value="1"/>
</dbReference>
<gene>
    <name evidence="8" type="ORF">BU26DRAFT_500127</name>
</gene>
<dbReference type="EMBL" id="ML987190">
    <property type="protein sequence ID" value="KAF2254353.1"/>
    <property type="molecule type" value="Genomic_DNA"/>
</dbReference>
<proteinExistence type="predicted"/>
<keyword evidence="3" id="KW-0805">Transcription regulation</keyword>